<protein>
    <recommendedName>
        <fullName evidence="8">DNA excision repair protein ERCC-1</fullName>
    </recommendedName>
</protein>
<dbReference type="InterPro" id="IPR004579">
    <property type="entry name" value="ERCC1/RAD10/SWI10"/>
</dbReference>
<feature type="region of interest" description="Disordered" evidence="9">
    <location>
        <begin position="61"/>
        <end position="93"/>
    </location>
</feature>
<dbReference type="GO" id="GO:0006312">
    <property type="term" value="P:mitotic recombination"/>
    <property type="evidence" value="ECO:0007669"/>
    <property type="project" value="TreeGrafter"/>
</dbReference>
<evidence type="ECO:0000256" key="8">
    <source>
        <dbReference type="ARBA" id="ARBA00071993"/>
    </source>
</evidence>
<evidence type="ECO:0000256" key="2">
    <source>
        <dbReference type="ARBA" id="ARBA00008283"/>
    </source>
</evidence>
<feature type="compositionally biased region" description="Low complexity" evidence="9">
    <location>
        <begin position="589"/>
        <end position="603"/>
    </location>
</feature>
<evidence type="ECO:0000256" key="1">
    <source>
        <dbReference type="ARBA" id="ARBA00004123"/>
    </source>
</evidence>
<feature type="compositionally biased region" description="Basic and acidic residues" evidence="9">
    <location>
        <begin position="67"/>
        <end position="77"/>
    </location>
</feature>
<dbReference type="Proteomes" id="UP000594262">
    <property type="component" value="Unplaced"/>
</dbReference>
<keyword evidence="3" id="KW-0227">DNA damage</keyword>
<dbReference type="Gene3D" id="3.40.50.10130">
    <property type="match status" value="1"/>
</dbReference>
<proteinExistence type="inferred from homology"/>
<sequence>MSKRKYKIAQLSDEEEEKSENLGGLNLFRKLKAAETENSKPGISKNISEGSEIATTATKIQNATTPKAEEHKSKEETLSLTKQGEMSKTNPSCKNFRETFAVNSNKKDVFDLPPMPEPKEKVVPKNKNNIIVNSRQRGNPILKQIRNIPWEYGDIIPDYEIGERACALYLSMRYHSLNPDYIHERLKKLGNMYDLRVLLVQVDVVNSKPGLKELGRIAMYSNLTMILAWTFEEAGRYLETYKSYEFKPPDIIQQRTETDHLSKVQDFLTTVKSVNKTDVLTLLSTFGSVLNIVNATKQELGDCPGFGSQKATRLYQAFNEPFKSAHSKQDESTELRQTKLTSYSSKLPKDCKLRRPSDVLSNSQIAVGEDNEAEKYDPLIEKKTTVKDISKKKAKSSQSDKPKEKQAENQQRTDDTSTEDSKTAKSKSPYKTRESRQTLMSKSEAIHSFMKNKDKPPSTFETPTLSVNVSPVKLNQQPSKNKTVNTTKRRLPSDDKISTNSPDPVYKTSLKSGKSDNFAKPLQLNSTKTSTKASKLSITSSKSATNSTTKFPEKLEKTLVDTSQPVTSITEKLGMPLVNTSIQSSISITNTTGKTNTNQTTLTQEEYDDLLADENDSDDSLMDY</sequence>
<evidence type="ECO:0000256" key="4">
    <source>
        <dbReference type="ARBA" id="ARBA00023125"/>
    </source>
</evidence>
<evidence type="ECO:0000256" key="9">
    <source>
        <dbReference type="SAM" id="MobiDB-lite"/>
    </source>
</evidence>
<dbReference type="InterPro" id="IPR011335">
    <property type="entry name" value="Restrct_endonuc-II-like"/>
</dbReference>
<dbReference type="GO" id="GO:0032204">
    <property type="term" value="P:regulation of telomere maintenance"/>
    <property type="evidence" value="ECO:0007669"/>
    <property type="project" value="UniProtKB-ARBA"/>
</dbReference>
<reference evidence="11" key="1">
    <citation type="submission" date="2021-01" db="UniProtKB">
        <authorList>
            <consortium name="EnsemblMetazoa"/>
        </authorList>
    </citation>
    <scope>IDENTIFICATION</scope>
</reference>
<feature type="compositionally biased region" description="Acidic residues" evidence="9">
    <location>
        <begin position="605"/>
        <end position="624"/>
    </location>
</feature>
<evidence type="ECO:0000313" key="12">
    <source>
        <dbReference type="Proteomes" id="UP000594262"/>
    </source>
</evidence>
<comment type="similarity">
    <text evidence="2">Belongs to the ERCC1/RAD10/SWI10 family.</text>
</comment>
<dbReference type="EnsemblMetazoa" id="CLYHEMT008008.1">
    <property type="protein sequence ID" value="CLYHEMP008008.1"/>
    <property type="gene ID" value="CLYHEMG008008"/>
</dbReference>
<feature type="compositionally biased region" description="Polar residues" evidence="9">
    <location>
        <begin position="78"/>
        <end position="93"/>
    </location>
</feature>
<dbReference type="FunFam" id="3.40.50.10130:FF:000001">
    <property type="entry name" value="DNA excision repair protein ERCC-1"/>
    <property type="match status" value="1"/>
</dbReference>
<dbReference type="FunFam" id="1.10.150.20:FF:000017">
    <property type="entry name" value="DNA excision repair protein ERCC-1"/>
    <property type="match status" value="1"/>
</dbReference>
<feature type="compositionally biased region" description="Basic and acidic residues" evidence="9">
    <location>
        <begin position="398"/>
        <end position="423"/>
    </location>
</feature>
<feature type="region of interest" description="Disordered" evidence="9">
    <location>
        <begin position="1"/>
        <end position="21"/>
    </location>
</feature>
<evidence type="ECO:0000256" key="5">
    <source>
        <dbReference type="ARBA" id="ARBA00023204"/>
    </source>
</evidence>
<keyword evidence="6" id="KW-0539">Nucleus</keyword>
<comment type="subcellular location">
    <subcellularLocation>
        <location evidence="1">Nucleus</location>
    </subcellularLocation>
</comment>
<evidence type="ECO:0000313" key="11">
    <source>
        <dbReference type="EnsemblMetazoa" id="CLYHEMP008008.1"/>
    </source>
</evidence>
<keyword evidence="4" id="KW-0238">DNA-binding</keyword>
<feature type="compositionally biased region" description="Low complexity" evidence="9">
    <location>
        <begin position="526"/>
        <end position="549"/>
    </location>
</feature>
<feature type="domain" description="ERCC1-like central" evidence="10">
    <location>
        <begin position="129"/>
        <end position="242"/>
    </location>
</feature>
<keyword evidence="5" id="KW-0234">DNA repair</keyword>
<dbReference type="Pfam" id="PF14520">
    <property type="entry name" value="HHH_5"/>
    <property type="match status" value="1"/>
</dbReference>
<dbReference type="GO" id="GO:0070522">
    <property type="term" value="C:ERCC4-ERCC1 complex"/>
    <property type="evidence" value="ECO:0007669"/>
    <property type="project" value="TreeGrafter"/>
</dbReference>
<dbReference type="PANTHER" id="PTHR12749:SF0">
    <property type="entry name" value="DNA EXCISION REPAIR PROTEIN ERCC-1"/>
    <property type="match status" value="1"/>
</dbReference>
<feature type="region of interest" description="Disordered" evidence="9">
    <location>
        <begin position="322"/>
        <end position="341"/>
    </location>
</feature>
<dbReference type="SUPFAM" id="SSF47781">
    <property type="entry name" value="RuvA domain 2-like"/>
    <property type="match status" value="1"/>
</dbReference>
<dbReference type="SUPFAM" id="SSF52980">
    <property type="entry name" value="Restriction endonuclease-like"/>
    <property type="match status" value="1"/>
</dbReference>
<dbReference type="AlphaFoldDB" id="A0A7M5WKS7"/>
<feature type="compositionally biased region" description="Basic and acidic residues" evidence="9">
    <location>
        <begin position="327"/>
        <end position="337"/>
    </location>
</feature>
<comment type="function">
    <text evidence="7">Non-catalytic component of a structure-specific DNA repair endonuclease responsible for the 5'-incision during DNA repair. Responsible, in conjunction with SLX4, for the first step in the repair of interstrand cross-links (ICL). Participates in the processing of anaphase bridge-generating DNA structures, which consist in incompletely processed DNA lesions arising during S or G2 phase, and can result in cytokinesis failure. Also required for homology-directed repair (HDR) of DNA double-strand breaks, in conjunction with SLX4.</text>
</comment>
<feature type="region of interest" description="Disordered" evidence="9">
    <location>
        <begin position="387"/>
        <end position="549"/>
    </location>
</feature>
<dbReference type="InterPro" id="IPR010994">
    <property type="entry name" value="RuvA_2-like"/>
</dbReference>
<evidence type="ECO:0000256" key="7">
    <source>
        <dbReference type="ARBA" id="ARBA00054210"/>
    </source>
</evidence>
<evidence type="ECO:0000259" key="10">
    <source>
        <dbReference type="Pfam" id="PF03834"/>
    </source>
</evidence>
<dbReference type="NCBIfam" id="TIGR00597">
    <property type="entry name" value="rad10"/>
    <property type="match status" value="1"/>
</dbReference>
<dbReference type="GO" id="GO:0003684">
    <property type="term" value="F:damaged DNA binding"/>
    <property type="evidence" value="ECO:0007669"/>
    <property type="project" value="InterPro"/>
</dbReference>
<accession>A0A7M5WKS7</accession>
<dbReference type="Gene3D" id="1.10.150.20">
    <property type="entry name" value="5' to 3' exonuclease, C-terminal subdomain"/>
    <property type="match status" value="1"/>
</dbReference>
<evidence type="ECO:0000256" key="3">
    <source>
        <dbReference type="ARBA" id="ARBA00022763"/>
    </source>
</evidence>
<dbReference type="GO" id="GO:0000110">
    <property type="term" value="C:nucleotide-excision repair factor 1 complex"/>
    <property type="evidence" value="ECO:0007669"/>
    <property type="project" value="TreeGrafter"/>
</dbReference>
<organism evidence="11 12">
    <name type="scientific">Clytia hemisphaerica</name>
    <dbReference type="NCBI Taxonomy" id="252671"/>
    <lineage>
        <taxon>Eukaryota</taxon>
        <taxon>Metazoa</taxon>
        <taxon>Cnidaria</taxon>
        <taxon>Hydrozoa</taxon>
        <taxon>Hydroidolina</taxon>
        <taxon>Leptothecata</taxon>
        <taxon>Obeliida</taxon>
        <taxon>Clytiidae</taxon>
        <taxon>Clytia</taxon>
    </lineage>
</organism>
<dbReference type="CDD" id="cd22325">
    <property type="entry name" value="ERCC1_C-like"/>
    <property type="match status" value="1"/>
</dbReference>
<dbReference type="Pfam" id="PF03834">
    <property type="entry name" value="Rad10"/>
    <property type="match status" value="1"/>
</dbReference>
<feature type="compositionally biased region" description="Polar residues" evidence="9">
    <location>
        <begin position="459"/>
        <end position="486"/>
    </location>
</feature>
<dbReference type="InterPro" id="IPR047260">
    <property type="entry name" value="ERCC1-like_central_dom"/>
</dbReference>
<dbReference type="GO" id="GO:0003697">
    <property type="term" value="F:single-stranded DNA binding"/>
    <property type="evidence" value="ECO:0007669"/>
    <property type="project" value="TreeGrafter"/>
</dbReference>
<dbReference type="GO" id="GO:0006289">
    <property type="term" value="P:nucleotide-excision repair"/>
    <property type="evidence" value="ECO:0007669"/>
    <property type="project" value="UniProtKB-ARBA"/>
</dbReference>
<feature type="region of interest" description="Disordered" evidence="9">
    <location>
        <begin position="589"/>
        <end position="624"/>
    </location>
</feature>
<dbReference type="GO" id="GO:0070914">
    <property type="term" value="P:UV-damage excision repair"/>
    <property type="evidence" value="ECO:0007669"/>
    <property type="project" value="TreeGrafter"/>
</dbReference>
<dbReference type="GO" id="GO:0006302">
    <property type="term" value="P:double-strand break repair"/>
    <property type="evidence" value="ECO:0007669"/>
    <property type="project" value="UniProtKB-ARBA"/>
</dbReference>
<keyword evidence="12" id="KW-1185">Reference proteome</keyword>
<name>A0A7M5WKS7_9CNID</name>
<dbReference type="PANTHER" id="PTHR12749">
    <property type="entry name" value="EXCISION REPAIR CROSS-COMPLEMENTING 1 ERCC1"/>
    <property type="match status" value="1"/>
</dbReference>
<dbReference type="OrthoDB" id="10262814at2759"/>
<evidence type="ECO:0000256" key="6">
    <source>
        <dbReference type="ARBA" id="ARBA00023242"/>
    </source>
</evidence>